<name>A0AAV5X0Q2_9BILA</name>
<dbReference type="CDD" id="cd00041">
    <property type="entry name" value="CUB"/>
    <property type="match status" value="2"/>
</dbReference>
<feature type="non-terminal residue" evidence="6">
    <location>
        <position position="1"/>
    </location>
</feature>
<dbReference type="InterPro" id="IPR000859">
    <property type="entry name" value="CUB_dom"/>
</dbReference>
<dbReference type="InterPro" id="IPR035914">
    <property type="entry name" value="Sperma_CUB_dom_sf"/>
</dbReference>
<dbReference type="SMART" id="SM00042">
    <property type="entry name" value="CUB"/>
    <property type="match status" value="2"/>
</dbReference>
<dbReference type="InterPro" id="IPR050976">
    <property type="entry name" value="Snaclec"/>
</dbReference>
<keyword evidence="3" id="KW-0732">Signal</keyword>
<evidence type="ECO:0000259" key="4">
    <source>
        <dbReference type="PROSITE" id="PS01180"/>
    </source>
</evidence>
<keyword evidence="1" id="KW-1015">Disulfide bond</keyword>
<organism evidence="6 7">
    <name type="scientific">Pristionchus fissidentatus</name>
    <dbReference type="NCBI Taxonomy" id="1538716"/>
    <lineage>
        <taxon>Eukaryota</taxon>
        <taxon>Metazoa</taxon>
        <taxon>Ecdysozoa</taxon>
        <taxon>Nematoda</taxon>
        <taxon>Chromadorea</taxon>
        <taxon>Rhabditida</taxon>
        <taxon>Rhabditina</taxon>
        <taxon>Diplogasteromorpha</taxon>
        <taxon>Diplogasteroidea</taxon>
        <taxon>Neodiplogasteridae</taxon>
        <taxon>Pristionchus</taxon>
    </lineage>
</organism>
<dbReference type="CDD" id="cd00037">
    <property type="entry name" value="CLECT"/>
    <property type="match status" value="2"/>
</dbReference>
<dbReference type="Gene3D" id="2.60.120.290">
    <property type="entry name" value="Spermadhesin, CUB domain"/>
    <property type="match status" value="2"/>
</dbReference>
<dbReference type="EMBL" id="BTSY01000007">
    <property type="protein sequence ID" value="GMT36902.1"/>
    <property type="molecule type" value="Genomic_DNA"/>
</dbReference>
<dbReference type="SUPFAM" id="SSF49854">
    <property type="entry name" value="Spermadhesin, CUB domain"/>
    <property type="match status" value="2"/>
</dbReference>
<dbReference type="PROSITE" id="PS01180">
    <property type="entry name" value="CUB"/>
    <property type="match status" value="1"/>
</dbReference>
<feature type="signal peptide" evidence="3">
    <location>
        <begin position="1"/>
        <end position="29"/>
    </location>
</feature>
<proteinExistence type="predicted"/>
<protein>
    <recommendedName>
        <fullName evidence="8">CUB domain-containing protein</fullName>
    </recommendedName>
</protein>
<dbReference type="InterPro" id="IPR001304">
    <property type="entry name" value="C-type_lectin-like"/>
</dbReference>
<dbReference type="InterPro" id="IPR016186">
    <property type="entry name" value="C-type_lectin-like/link_sf"/>
</dbReference>
<evidence type="ECO:0000259" key="5">
    <source>
        <dbReference type="PROSITE" id="PS50041"/>
    </source>
</evidence>
<evidence type="ECO:0000256" key="3">
    <source>
        <dbReference type="SAM" id="SignalP"/>
    </source>
</evidence>
<dbReference type="SUPFAM" id="SSF56436">
    <property type="entry name" value="C-type lectin-like"/>
    <property type="match status" value="2"/>
</dbReference>
<dbReference type="PANTHER" id="PTHR22991">
    <property type="entry name" value="PROTEIN CBG13490"/>
    <property type="match status" value="1"/>
</dbReference>
<dbReference type="Pfam" id="PF00431">
    <property type="entry name" value="CUB"/>
    <property type="match status" value="1"/>
</dbReference>
<feature type="domain" description="CUB" evidence="4">
    <location>
        <begin position="464"/>
        <end position="575"/>
    </location>
</feature>
<evidence type="ECO:0008006" key="8">
    <source>
        <dbReference type="Google" id="ProtNLM"/>
    </source>
</evidence>
<comment type="caution">
    <text evidence="6">The sequence shown here is derived from an EMBL/GenBank/DDBJ whole genome shotgun (WGS) entry which is preliminary data.</text>
</comment>
<dbReference type="Pfam" id="PF00059">
    <property type="entry name" value="Lectin_C"/>
    <property type="match status" value="2"/>
</dbReference>
<dbReference type="InterPro" id="IPR016187">
    <property type="entry name" value="CTDL_fold"/>
</dbReference>
<reference evidence="6" key="1">
    <citation type="submission" date="2023-10" db="EMBL/GenBank/DDBJ databases">
        <title>Genome assembly of Pristionchus species.</title>
        <authorList>
            <person name="Yoshida K."/>
            <person name="Sommer R.J."/>
        </authorList>
    </citation>
    <scope>NUCLEOTIDE SEQUENCE</scope>
    <source>
        <strain evidence="6">RS5133</strain>
    </source>
</reference>
<feature type="domain" description="C-type lectin" evidence="5">
    <location>
        <begin position="58"/>
        <end position="154"/>
    </location>
</feature>
<feature type="chain" id="PRO_5043842954" description="CUB domain-containing protein" evidence="3">
    <location>
        <begin position="30"/>
        <end position="575"/>
    </location>
</feature>
<gene>
    <name evidence="6" type="ORF">PFISCL1PPCAC_28199</name>
</gene>
<feature type="domain" description="C-type lectin" evidence="5">
    <location>
        <begin position="182"/>
        <end position="311"/>
    </location>
</feature>
<evidence type="ECO:0000313" key="7">
    <source>
        <dbReference type="Proteomes" id="UP001432322"/>
    </source>
</evidence>
<dbReference type="PROSITE" id="PS50041">
    <property type="entry name" value="C_TYPE_LECTIN_2"/>
    <property type="match status" value="2"/>
</dbReference>
<dbReference type="Proteomes" id="UP001432322">
    <property type="component" value="Unassembled WGS sequence"/>
</dbReference>
<evidence type="ECO:0000256" key="1">
    <source>
        <dbReference type="ARBA" id="ARBA00023157"/>
    </source>
</evidence>
<dbReference type="SMART" id="SM00034">
    <property type="entry name" value="CLECT"/>
    <property type="match status" value="2"/>
</dbReference>
<comment type="caution">
    <text evidence="2">Lacks conserved residue(s) required for the propagation of feature annotation.</text>
</comment>
<accession>A0AAV5X0Q2</accession>
<evidence type="ECO:0000256" key="2">
    <source>
        <dbReference type="PROSITE-ProRule" id="PRU00059"/>
    </source>
</evidence>
<dbReference type="Gene3D" id="3.10.100.10">
    <property type="entry name" value="Mannose-Binding Protein A, subunit A"/>
    <property type="match status" value="2"/>
</dbReference>
<evidence type="ECO:0000313" key="6">
    <source>
        <dbReference type="EMBL" id="GMT36902.1"/>
    </source>
</evidence>
<dbReference type="AlphaFoldDB" id="A0AAV5X0Q2"/>
<keyword evidence="7" id="KW-1185">Reference proteome</keyword>
<dbReference type="PANTHER" id="PTHR22991:SF41">
    <property type="entry name" value="CUB DOMAIN-CONTAINING PROTEIN-RELATED"/>
    <property type="match status" value="1"/>
</dbReference>
<sequence>DACQLTPLTGEMLSVTVLIAAAAAAAVSAAPAALVTGNADQAGNCPAGYSNVTGTDDCFKLYTLAKAYPDAEDWCMQDGGHLASIHSAEERNNLNDIIGDASPLIGIKCTTISSCSWSDGTPMDYQNFIYGQPTLEYGSCAYLFYNDDKFYSWNCATPLNTFLCRAKSLTPQDYCPPGYTPYGANCVSVKNVPQTANDAEYACQIEGGHLASIHSYDENSFLEWLLTNTTGANAHIGLRYGNNPNDFVTGSPTPSYYWTDNSYYSFNNWAVPEFPDTHFGLCGQLLGTDEFGNPGEWSNIPCTTKQPFICEKSQGVSPPYAPLECPKMQYFEDSGIVYSPGFPYVIPYGLHCEYLLAGNLGTTLLVNFPVLSIAGGKLSLYDGMSVGTPMAVLGGSDSRRMFTTTQNIMKIVYETSYLTAGEGWEAQFISQIPMPEMTTIAVPTTTPYVWPTTIRPTTAAATTCPDQHLNADVQIDSPGLPLGYPRNANCWYFVTGKKGSRLVVDFEFIDTKRGTDYVSIRDGPYTSSIEIGRVSGKTRQNTVRYVSTTNYVTLQFVSDADKGGSGWTCTVDNYQ</sequence>